<comment type="caution">
    <text evidence="3">The sequence shown here is derived from an EMBL/GenBank/DDBJ whole genome shotgun (WGS) entry which is preliminary data.</text>
</comment>
<reference evidence="3 4" key="1">
    <citation type="journal article" date="2016" name="Sci. Rep.">
        <title>Metabolic traits of an uncultured archaeal lineage -MSBL1- from brine pools of the Red Sea.</title>
        <authorList>
            <person name="Mwirichia R."/>
            <person name="Alam I."/>
            <person name="Rashid M."/>
            <person name="Vinu M."/>
            <person name="Ba-Alawi W."/>
            <person name="Anthony Kamau A."/>
            <person name="Kamanda Ngugi D."/>
            <person name="Goker M."/>
            <person name="Klenk H.P."/>
            <person name="Bajic V."/>
            <person name="Stingl U."/>
        </authorList>
    </citation>
    <scope>NUCLEOTIDE SEQUENCE [LARGE SCALE GENOMIC DNA]</scope>
    <source>
        <strain evidence="3">SCGC-AAA259D18</strain>
    </source>
</reference>
<dbReference type="CDD" id="cd13540">
    <property type="entry name" value="PBP2_ModA_WtpA"/>
    <property type="match status" value="1"/>
</dbReference>
<evidence type="ECO:0000256" key="1">
    <source>
        <dbReference type="ARBA" id="ARBA00009438"/>
    </source>
</evidence>
<keyword evidence="2" id="KW-1133">Transmembrane helix</keyword>
<dbReference type="Proteomes" id="UP000070195">
    <property type="component" value="Unassembled WGS sequence"/>
</dbReference>
<gene>
    <name evidence="3" type="ORF">AKJ63_01160</name>
</gene>
<proteinExistence type="inferred from homology"/>
<dbReference type="InterPro" id="IPR050682">
    <property type="entry name" value="ModA/WtpA"/>
</dbReference>
<organism evidence="3 4">
    <name type="scientific">candidate division MSBL1 archaeon SCGC-AAA259D18</name>
    <dbReference type="NCBI Taxonomy" id="1698262"/>
    <lineage>
        <taxon>Archaea</taxon>
        <taxon>Methanobacteriati</taxon>
        <taxon>Methanobacteriota</taxon>
        <taxon>candidate division MSBL1</taxon>
    </lineage>
</organism>
<dbReference type="GO" id="GO:0030973">
    <property type="term" value="F:molybdate ion binding"/>
    <property type="evidence" value="ECO:0007669"/>
    <property type="project" value="TreeGrafter"/>
</dbReference>
<dbReference type="NCBIfam" id="TIGR03730">
    <property type="entry name" value="tungstate_WtpA"/>
    <property type="match status" value="1"/>
</dbReference>
<feature type="transmembrane region" description="Helical" evidence="2">
    <location>
        <begin position="6"/>
        <end position="24"/>
    </location>
</feature>
<dbReference type="Pfam" id="PF13531">
    <property type="entry name" value="SBP_bac_11"/>
    <property type="match status" value="1"/>
</dbReference>
<keyword evidence="2" id="KW-0812">Transmembrane</keyword>
<sequence>MENSKISVVLIAIIVVAGAGLYFYSESAFQGSSEVFVLHAGSLTKPFHEINKRDNKVNLRLEDHGSVEVVRFISEGGRNPDVAAVSDYSLIGDFLISEEFTDWYIQFARNNVVLCYTDQSKYSEEIDNNNWYKILSKSDVKFGFGNPNADPGGYRVMMVIQLAEIKYDNSQIFDDLIAANTAMKAPEMDNGKYIIKAKTMDQLKPSSEVEVAVKEVAVIPKLETGSIDYMFNYRSIAKQHDFKYVKLPDQINLSRVKHADIYKKVGIKLTGGKVKMGKPIVYGITILNNAKNKGDAVDFLKYLLSEKGQKVLENMGQQPVSPPRTNNKDALPQELQKIVKQVN</sequence>
<evidence type="ECO:0008006" key="5">
    <source>
        <dbReference type="Google" id="ProtNLM"/>
    </source>
</evidence>
<dbReference type="InterPro" id="IPR022498">
    <property type="entry name" value="ABC_trnspt_W-bd_WtpA"/>
</dbReference>
<evidence type="ECO:0000313" key="3">
    <source>
        <dbReference type="EMBL" id="KXA91634.1"/>
    </source>
</evidence>
<dbReference type="EMBL" id="LHXM01000018">
    <property type="protein sequence ID" value="KXA91634.1"/>
    <property type="molecule type" value="Genomic_DNA"/>
</dbReference>
<evidence type="ECO:0000313" key="4">
    <source>
        <dbReference type="Proteomes" id="UP000070195"/>
    </source>
</evidence>
<dbReference type="PANTHER" id="PTHR30632">
    <property type="entry name" value="MOLYBDATE-BINDING PERIPLASMIC PROTEIN"/>
    <property type="match status" value="1"/>
</dbReference>
<accession>A0A133UBT1</accession>
<comment type="similarity">
    <text evidence="1">Belongs to the bacterial solute-binding protein 1 family. WtpA subfamily.</text>
</comment>
<dbReference type="NCBIfam" id="NF003196">
    <property type="entry name" value="PRK04168.1"/>
    <property type="match status" value="1"/>
</dbReference>
<protein>
    <recommendedName>
        <fullName evidence="5">Tungstate ABC transporter substrate-binding protein WtpA</fullName>
    </recommendedName>
</protein>
<dbReference type="PANTHER" id="PTHR30632:SF16">
    <property type="entry name" value="MOLYBDATE_TUNGSTATE-BINDING PROTEIN WTPA"/>
    <property type="match status" value="1"/>
</dbReference>
<keyword evidence="2" id="KW-0472">Membrane</keyword>
<dbReference type="SUPFAM" id="SSF53850">
    <property type="entry name" value="Periplasmic binding protein-like II"/>
    <property type="match status" value="1"/>
</dbReference>
<keyword evidence="4" id="KW-1185">Reference proteome</keyword>
<evidence type="ECO:0000256" key="2">
    <source>
        <dbReference type="SAM" id="Phobius"/>
    </source>
</evidence>
<dbReference type="AlphaFoldDB" id="A0A133UBT1"/>
<dbReference type="GO" id="GO:0015689">
    <property type="term" value="P:molybdate ion transport"/>
    <property type="evidence" value="ECO:0007669"/>
    <property type="project" value="TreeGrafter"/>
</dbReference>
<name>A0A133UBT1_9EURY</name>
<dbReference type="Gene3D" id="3.40.190.10">
    <property type="entry name" value="Periplasmic binding protein-like II"/>
    <property type="match status" value="2"/>
</dbReference>
<dbReference type="GO" id="GO:1901359">
    <property type="term" value="F:tungstate binding"/>
    <property type="evidence" value="ECO:0007669"/>
    <property type="project" value="InterPro"/>
</dbReference>
<dbReference type="PATRIC" id="fig|1698262.3.peg.139"/>